<dbReference type="InterPro" id="IPR011025">
    <property type="entry name" value="GproteinA_insert"/>
</dbReference>
<feature type="binding site" evidence="5">
    <location>
        <begin position="382"/>
        <end position="385"/>
    </location>
    <ligand>
        <name>GTP</name>
        <dbReference type="ChEBI" id="CHEBI:37565"/>
    </ligand>
</feature>
<reference evidence="8 9" key="1">
    <citation type="journal article" date="2016" name="Mol. Biol. Evol.">
        <title>Comparative Genomics of Early-Diverging Mushroom-Forming Fungi Provides Insights into the Origins of Lignocellulose Decay Capabilities.</title>
        <authorList>
            <person name="Nagy L.G."/>
            <person name="Riley R."/>
            <person name="Tritt A."/>
            <person name="Adam C."/>
            <person name="Daum C."/>
            <person name="Floudas D."/>
            <person name="Sun H."/>
            <person name="Yadav J.S."/>
            <person name="Pangilinan J."/>
            <person name="Larsson K.H."/>
            <person name="Matsuura K."/>
            <person name="Barry K."/>
            <person name="Labutti K."/>
            <person name="Kuo R."/>
            <person name="Ohm R.A."/>
            <person name="Bhattacharya S.S."/>
            <person name="Shirouzu T."/>
            <person name="Yoshinaga Y."/>
            <person name="Martin F.M."/>
            <person name="Grigoriev I.V."/>
            <person name="Hibbett D.S."/>
        </authorList>
    </citation>
    <scope>NUCLEOTIDE SEQUENCE [LARGE SCALE GENOMIC DNA]</scope>
    <source>
        <strain evidence="8 9">HHB12029</strain>
    </source>
</reference>
<dbReference type="Gene3D" id="3.40.50.300">
    <property type="entry name" value="P-loop containing nucleotide triphosphate hydrolases"/>
    <property type="match status" value="1"/>
</dbReference>
<dbReference type="PRINTS" id="PR00318">
    <property type="entry name" value="GPROTEINA"/>
</dbReference>
<evidence type="ECO:0000256" key="1">
    <source>
        <dbReference type="ARBA" id="ARBA00022723"/>
    </source>
</evidence>
<dbReference type="InterPro" id="IPR027417">
    <property type="entry name" value="P-loop_NTPase"/>
</dbReference>
<sequence length="472" mass="53132">MSRNRALSDPLTLAAMPPVNESSQDRDRRLRDEAEAKKVSDAIDAQLKEERLASKRKKEVKVLLLGHQPASAVDSPSLEFQLMYAPNAFRDERFAWRGVIYLNLVRSIRRIVDALSADYENEIDADGEPIRPGTATSVHSAEKQEQFDTIRARLQPLLSLEGKLIRMLNGEDLTDDTRSIASKEIYVHSNAPWKKVAAKLRGAATNTMSTPEVPSGHVDDDPAHTLAASKLDMITLWRDPAVRDVLNRRKMRLEESSGFFLDEIDRIATTNYVPSEDDVLKARLKTLGVVEHTFTVDTSQVGLNRGVDWKIYDVGGARSQRHAWIPYFDDVNAIIFLAPISAFDQTLAEDPTVNRVEDSLLLWRAICSNKLLANTSVVLFLNKTDLLRTKIDAGVKLANYMTSYGERPNDYASVSKYFRNKFLALHKSYSPNQAREIYVHLTSVIDREGTSAIILNVRDILLRANLKNSQLV</sequence>
<dbReference type="CDD" id="cd00066">
    <property type="entry name" value="G-alpha"/>
    <property type="match status" value="1"/>
</dbReference>
<dbReference type="Gene3D" id="1.10.400.10">
    <property type="entry name" value="GI Alpha 1, domain 2-like"/>
    <property type="match status" value="1"/>
</dbReference>
<dbReference type="GO" id="GO:0031683">
    <property type="term" value="F:G-protein beta/gamma-subunit complex binding"/>
    <property type="evidence" value="ECO:0007669"/>
    <property type="project" value="InterPro"/>
</dbReference>
<organism evidence="8 9">
    <name type="scientific">Exidia glandulosa HHB12029</name>
    <dbReference type="NCBI Taxonomy" id="1314781"/>
    <lineage>
        <taxon>Eukaryota</taxon>
        <taxon>Fungi</taxon>
        <taxon>Dikarya</taxon>
        <taxon>Basidiomycota</taxon>
        <taxon>Agaricomycotina</taxon>
        <taxon>Agaricomycetes</taxon>
        <taxon>Auriculariales</taxon>
        <taxon>Exidiaceae</taxon>
        <taxon>Exidia</taxon>
    </lineage>
</organism>
<evidence type="ECO:0000256" key="3">
    <source>
        <dbReference type="ARBA" id="ARBA00023134"/>
    </source>
</evidence>
<evidence type="ECO:0000256" key="6">
    <source>
        <dbReference type="PIRSR" id="PIRSR601019-2"/>
    </source>
</evidence>
<evidence type="ECO:0000256" key="7">
    <source>
        <dbReference type="SAM" id="MobiDB-lite"/>
    </source>
</evidence>
<dbReference type="GO" id="GO:0005525">
    <property type="term" value="F:GTP binding"/>
    <property type="evidence" value="ECO:0007669"/>
    <property type="project" value="UniProtKB-KW"/>
</dbReference>
<dbReference type="Proteomes" id="UP000077266">
    <property type="component" value="Unassembled WGS sequence"/>
</dbReference>
<dbReference type="GO" id="GO:0005834">
    <property type="term" value="C:heterotrimeric G-protein complex"/>
    <property type="evidence" value="ECO:0007669"/>
    <property type="project" value="TreeGrafter"/>
</dbReference>
<evidence type="ECO:0000256" key="5">
    <source>
        <dbReference type="PIRSR" id="PIRSR601019-1"/>
    </source>
</evidence>
<dbReference type="GO" id="GO:0003924">
    <property type="term" value="F:GTPase activity"/>
    <property type="evidence" value="ECO:0007669"/>
    <property type="project" value="InterPro"/>
</dbReference>
<dbReference type="SUPFAM" id="SSF52540">
    <property type="entry name" value="P-loop containing nucleoside triphosphate hydrolases"/>
    <property type="match status" value="1"/>
</dbReference>
<keyword evidence="1 6" id="KW-0479">Metal-binding</keyword>
<feature type="binding site" evidence="5">
    <location>
        <begin position="280"/>
        <end position="286"/>
    </location>
    <ligand>
        <name>GTP</name>
        <dbReference type="ChEBI" id="CHEBI:37565"/>
    </ligand>
</feature>
<dbReference type="FunFam" id="3.40.50.300:FF:000692">
    <property type="entry name" value="Guanine nucleotide-binding protein subunit alpha"/>
    <property type="match status" value="1"/>
</dbReference>
<proteinExistence type="predicted"/>
<gene>
    <name evidence="8" type="ORF">EXIGLDRAFT_712387</name>
</gene>
<evidence type="ECO:0000313" key="9">
    <source>
        <dbReference type="Proteomes" id="UP000077266"/>
    </source>
</evidence>
<dbReference type="InterPro" id="IPR001019">
    <property type="entry name" value="Gprotein_alpha_su"/>
</dbReference>
<evidence type="ECO:0000256" key="2">
    <source>
        <dbReference type="ARBA" id="ARBA00022741"/>
    </source>
</evidence>
<name>A0A165MHB7_EXIGL</name>
<keyword evidence="2 5" id="KW-0547">Nucleotide-binding</keyword>
<dbReference type="PROSITE" id="PS51882">
    <property type="entry name" value="G_ALPHA"/>
    <property type="match status" value="1"/>
</dbReference>
<dbReference type="GO" id="GO:0007188">
    <property type="term" value="P:adenylate cyclase-modulating G protein-coupled receptor signaling pathway"/>
    <property type="evidence" value="ECO:0007669"/>
    <property type="project" value="TreeGrafter"/>
</dbReference>
<keyword evidence="6" id="KW-0460">Magnesium</keyword>
<dbReference type="AlphaFoldDB" id="A0A165MHB7"/>
<dbReference type="PANTHER" id="PTHR10218">
    <property type="entry name" value="GTP-BINDING PROTEIN ALPHA SUBUNIT"/>
    <property type="match status" value="1"/>
</dbReference>
<keyword evidence="3 5" id="KW-0342">GTP-binding</keyword>
<keyword evidence="4" id="KW-0807">Transducer</keyword>
<feature type="region of interest" description="Disordered" evidence="7">
    <location>
        <begin position="1"/>
        <end position="36"/>
    </location>
</feature>
<dbReference type="GO" id="GO:0046872">
    <property type="term" value="F:metal ion binding"/>
    <property type="evidence" value="ECO:0007669"/>
    <property type="project" value="UniProtKB-KW"/>
</dbReference>
<dbReference type="SMART" id="SM00275">
    <property type="entry name" value="G_alpha"/>
    <property type="match status" value="1"/>
</dbReference>
<keyword evidence="9" id="KW-1185">Reference proteome</keyword>
<dbReference type="GO" id="GO:0005737">
    <property type="term" value="C:cytoplasm"/>
    <property type="evidence" value="ECO:0007669"/>
    <property type="project" value="TreeGrafter"/>
</dbReference>
<dbReference type="SUPFAM" id="SSF47895">
    <property type="entry name" value="Transducin (alpha subunit), insertion domain"/>
    <property type="match status" value="1"/>
</dbReference>
<dbReference type="STRING" id="1314781.A0A165MHB7"/>
<accession>A0A165MHB7</accession>
<evidence type="ECO:0000256" key="4">
    <source>
        <dbReference type="ARBA" id="ARBA00023224"/>
    </source>
</evidence>
<evidence type="ECO:0000313" key="8">
    <source>
        <dbReference type="EMBL" id="KZV99265.1"/>
    </source>
</evidence>
<dbReference type="Pfam" id="PF00503">
    <property type="entry name" value="G-alpha"/>
    <property type="match status" value="1"/>
</dbReference>
<protein>
    <submittedName>
        <fullName evidence="8">G-alpha-domain-containing protein</fullName>
    </submittedName>
</protein>
<dbReference type="PANTHER" id="PTHR10218:SF360">
    <property type="entry name" value="GUANINE NUCLEOTIDE-BINDING PROTEIN SUBUNIT ALPHA HOMOLOG"/>
    <property type="match status" value="1"/>
</dbReference>
<dbReference type="InParanoid" id="A0A165MHB7"/>
<feature type="binding site" evidence="6">
    <location>
        <position position="286"/>
    </location>
    <ligand>
        <name>Mg(2+)</name>
        <dbReference type="ChEBI" id="CHEBI:18420"/>
    </ligand>
</feature>
<dbReference type="GO" id="GO:0001664">
    <property type="term" value="F:G protein-coupled receptor binding"/>
    <property type="evidence" value="ECO:0007669"/>
    <property type="project" value="TreeGrafter"/>
</dbReference>
<dbReference type="EMBL" id="KV425911">
    <property type="protein sequence ID" value="KZV99265.1"/>
    <property type="molecule type" value="Genomic_DNA"/>
</dbReference>
<dbReference type="OrthoDB" id="5817230at2759"/>
<feature type="compositionally biased region" description="Basic and acidic residues" evidence="7">
    <location>
        <begin position="23"/>
        <end position="36"/>
    </location>
</feature>